<evidence type="ECO:0000313" key="1">
    <source>
        <dbReference type="EMBL" id="MFH6603159.1"/>
    </source>
</evidence>
<name>A0ACC7LIT3_9FLAO</name>
<organism evidence="1 2">
    <name type="scientific">Meishania litoralis</name>
    <dbReference type="NCBI Taxonomy" id="3434685"/>
    <lineage>
        <taxon>Bacteria</taxon>
        <taxon>Pseudomonadati</taxon>
        <taxon>Bacteroidota</taxon>
        <taxon>Flavobacteriia</taxon>
        <taxon>Flavobacteriales</taxon>
        <taxon>Flavobacteriaceae</taxon>
        <taxon>Meishania</taxon>
    </lineage>
</organism>
<dbReference type="Proteomes" id="UP001595191">
    <property type="component" value="Unassembled WGS sequence"/>
</dbReference>
<proteinExistence type="predicted"/>
<evidence type="ECO:0000313" key="2">
    <source>
        <dbReference type="Proteomes" id="UP001595191"/>
    </source>
</evidence>
<sequence length="102" mass="10944">MKIALVTACLAGVAHSKMAAMALKKEAKKRGHEIVVEEQGGHKIPIKLSQDQIDGADVVIIAKMVKIAGQSRFEGKPVLDVSVNKAVRNPSSIMDQAEELLN</sequence>
<accession>A0ACC7LIT3</accession>
<keyword evidence="2" id="KW-1185">Reference proteome</keyword>
<gene>
    <name evidence="1" type="ORF">ACEZ3G_06715</name>
</gene>
<comment type="caution">
    <text evidence="1">The sequence shown here is derived from an EMBL/GenBank/DDBJ whole genome shotgun (WGS) entry which is preliminary data.</text>
</comment>
<dbReference type="EC" id="2.7.1.202" evidence="1"/>
<keyword evidence="1" id="KW-0808">Transferase</keyword>
<reference evidence="1" key="1">
    <citation type="submission" date="2024-09" db="EMBL/GenBank/DDBJ databases">
        <authorList>
            <person name="Liu J."/>
        </authorList>
    </citation>
    <scope>NUCLEOTIDE SEQUENCE</scope>
    <source>
        <strain evidence="1">NBU2967</strain>
    </source>
</reference>
<protein>
    <submittedName>
        <fullName evidence="1">PTS fructose transporter subunit IIB</fullName>
        <ecNumber evidence="1">2.7.1.202</ecNumber>
    </submittedName>
</protein>
<dbReference type="EMBL" id="JBHFPV010000001">
    <property type="protein sequence ID" value="MFH6603159.1"/>
    <property type="molecule type" value="Genomic_DNA"/>
</dbReference>